<organism evidence="4">
    <name type="scientific">marine metagenome</name>
    <dbReference type="NCBI Taxonomy" id="408172"/>
    <lineage>
        <taxon>unclassified sequences</taxon>
        <taxon>metagenomes</taxon>
        <taxon>ecological metagenomes</taxon>
    </lineage>
</organism>
<dbReference type="CDD" id="cd06587">
    <property type="entry name" value="VOC"/>
    <property type="match status" value="1"/>
</dbReference>
<dbReference type="InterPro" id="IPR051785">
    <property type="entry name" value="MMCE/EMCE_epimerase"/>
</dbReference>
<keyword evidence="1" id="KW-0479">Metal-binding</keyword>
<dbReference type="InterPro" id="IPR018146">
    <property type="entry name" value="Glyoxalase_1_CS"/>
</dbReference>
<name>A0A382E8N1_9ZZZZ</name>
<dbReference type="PANTHER" id="PTHR43048">
    <property type="entry name" value="METHYLMALONYL-COA EPIMERASE"/>
    <property type="match status" value="1"/>
</dbReference>
<proteinExistence type="predicted"/>
<evidence type="ECO:0000256" key="1">
    <source>
        <dbReference type="ARBA" id="ARBA00022723"/>
    </source>
</evidence>
<dbReference type="PANTHER" id="PTHR43048:SF3">
    <property type="entry name" value="METHYLMALONYL-COA EPIMERASE, MITOCHONDRIAL"/>
    <property type="match status" value="1"/>
</dbReference>
<evidence type="ECO:0000313" key="4">
    <source>
        <dbReference type="EMBL" id="SVB46835.1"/>
    </source>
</evidence>
<dbReference type="Gene3D" id="3.10.180.10">
    <property type="entry name" value="2,3-Dihydroxybiphenyl 1,2-Dioxygenase, domain 1"/>
    <property type="match status" value="1"/>
</dbReference>
<accession>A0A382E8N1</accession>
<dbReference type="SUPFAM" id="SSF54593">
    <property type="entry name" value="Glyoxalase/Bleomycin resistance protein/Dihydroxybiphenyl dioxygenase"/>
    <property type="match status" value="1"/>
</dbReference>
<feature type="transmembrane region" description="Helical" evidence="2">
    <location>
        <begin position="12"/>
        <end position="30"/>
    </location>
</feature>
<protein>
    <recommendedName>
        <fullName evidence="3">VOC domain-containing protein</fullName>
    </recommendedName>
</protein>
<dbReference type="GO" id="GO:0046872">
    <property type="term" value="F:metal ion binding"/>
    <property type="evidence" value="ECO:0007669"/>
    <property type="project" value="UniProtKB-KW"/>
</dbReference>
<gene>
    <name evidence="4" type="ORF">METZ01_LOCUS199689</name>
</gene>
<keyword evidence="2" id="KW-0472">Membrane</keyword>
<evidence type="ECO:0000256" key="2">
    <source>
        <dbReference type="SAM" id="Phobius"/>
    </source>
</evidence>
<dbReference type="GO" id="GO:0004462">
    <property type="term" value="F:lactoylglutathione lyase activity"/>
    <property type="evidence" value="ECO:0007669"/>
    <property type="project" value="InterPro"/>
</dbReference>
<dbReference type="GO" id="GO:0046491">
    <property type="term" value="P:L-methylmalonyl-CoA metabolic process"/>
    <property type="evidence" value="ECO:0007669"/>
    <property type="project" value="TreeGrafter"/>
</dbReference>
<dbReference type="EMBL" id="UINC01043173">
    <property type="protein sequence ID" value="SVB46835.1"/>
    <property type="molecule type" value="Genomic_DNA"/>
</dbReference>
<dbReference type="PROSITE" id="PS51819">
    <property type="entry name" value="VOC"/>
    <property type="match status" value="1"/>
</dbReference>
<dbReference type="AlphaFoldDB" id="A0A382E8N1"/>
<sequence length="212" mass="23526">MKPKTRRYPIVFLTFVAAIWLVIELIVVNWPELGFDLIPAVGTAVAQEARSDAAAAPARTPPISYPEFPIEKGRMRLFHVGLVVSDLEKSVDFYTNMLGFRVIRYQNLYPYNAAFIWTGDGEPIVELMQPMPNAKGAASIGFGHLGLFVENVDDLYEKTIAAGHTWRGEPRRPGPGAPYMGFIKDPDGNNVEIMENPPGSRCTSCHRGPHLN</sequence>
<dbReference type="Pfam" id="PF00903">
    <property type="entry name" value="Glyoxalase"/>
    <property type="match status" value="1"/>
</dbReference>
<evidence type="ECO:0000259" key="3">
    <source>
        <dbReference type="PROSITE" id="PS51819"/>
    </source>
</evidence>
<dbReference type="InterPro" id="IPR037523">
    <property type="entry name" value="VOC_core"/>
</dbReference>
<dbReference type="GO" id="GO:0004493">
    <property type="term" value="F:methylmalonyl-CoA epimerase activity"/>
    <property type="evidence" value="ECO:0007669"/>
    <property type="project" value="TreeGrafter"/>
</dbReference>
<feature type="domain" description="VOC" evidence="3">
    <location>
        <begin position="76"/>
        <end position="196"/>
    </location>
</feature>
<reference evidence="4" key="1">
    <citation type="submission" date="2018-05" db="EMBL/GenBank/DDBJ databases">
        <authorList>
            <person name="Lanie J.A."/>
            <person name="Ng W.-L."/>
            <person name="Kazmierczak K.M."/>
            <person name="Andrzejewski T.M."/>
            <person name="Davidsen T.M."/>
            <person name="Wayne K.J."/>
            <person name="Tettelin H."/>
            <person name="Glass J.I."/>
            <person name="Rusch D."/>
            <person name="Podicherti R."/>
            <person name="Tsui H.-C.T."/>
            <person name="Winkler M.E."/>
        </authorList>
    </citation>
    <scope>NUCLEOTIDE SEQUENCE</scope>
</reference>
<dbReference type="InterPro" id="IPR029068">
    <property type="entry name" value="Glyas_Bleomycin-R_OHBP_Dase"/>
</dbReference>
<keyword evidence="2" id="KW-1133">Transmembrane helix</keyword>
<keyword evidence="2" id="KW-0812">Transmembrane</keyword>
<dbReference type="InterPro" id="IPR004360">
    <property type="entry name" value="Glyas_Fos-R_dOase_dom"/>
</dbReference>
<dbReference type="PROSITE" id="PS00934">
    <property type="entry name" value="GLYOXALASE_I_1"/>
    <property type="match status" value="1"/>
</dbReference>